<evidence type="ECO:0000313" key="3">
    <source>
        <dbReference type="Proteomes" id="UP000612893"/>
    </source>
</evidence>
<sequence length="483" mass="51469">MEGLERLHYFDGQRLVARDLELEQKYHMRVRRLLNRGLYSPGVVNGLEVGIVDPRHVRVSHGMVLDPRGREVILLTDTTLTVPSRLPSSPLGGYFLVMQYSEEKEPGTLADCREGVGTTPPARIREAPALSWTETWPNQQACGEKGHASDCAVVLALVILDSSCQVQKIEPGVRQYAHSALPGQVHPFALEGEKDIDSVNTKVLHFQIRGGPPDAVLLYLWADAISSLLYTELGSHSHGIGSVKTGNTTTNLGSHTHKVDDLQADPNGTHDHQIRVAGVTSSLAGAIIGILDPLAAPVVGLLQGTLGDPNTNDAILTAPFMGLLGSAGRVARGPQNHQGDSNFDYIQPDGQHGHKVPGPTTHAPDPNQSSPHSHTTSGSVSLGGNTAPATGSTLYQARDGQPAYSYFSNLQVKLDGTDITGLIKTRLGWAQLGDGTATHQLVTSGTGAIDLVQLGLPLGVGPHRLELRLNSGGGKVLYNLYVE</sequence>
<feature type="region of interest" description="Disordered" evidence="1">
    <location>
        <begin position="329"/>
        <end position="393"/>
    </location>
</feature>
<dbReference type="Proteomes" id="UP000612893">
    <property type="component" value="Unassembled WGS sequence"/>
</dbReference>
<dbReference type="RefSeq" id="WP_338205648.1">
    <property type="nucleotide sequence ID" value="NZ_JAEKNR010000243.1"/>
</dbReference>
<name>A0A934K7G9_9BACT</name>
<reference evidence="2" key="1">
    <citation type="submission" date="2020-10" db="EMBL/GenBank/DDBJ databases">
        <title>Ca. Dormibacterota MAGs.</title>
        <authorList>
            <person name="Montgomery K."/>
        </authorList>
    </citation>
    <scope>NUCLEOTIDE SEQUENCE [LARGE SCALE GENOMIC DNA]</scope>
    <source>
        <strain evidence="2">SC8812_S17_10</strain>
    </source>
</reference>
<evidence type="ECO:0000313" key="2">
    <source>
        <dbReference type="EMBL" id="MBJ7601419.1"/>
    </source>
</evidence>
<comment type="caution">
    <text evidence="2">The sequence shown here is derived from an EMBL/GenBank/DDBJ whole genome shotgun (WGS) entry which is preliminary data.</text>
</comment>
<dbReference type="AlphaFoldDB" id="A0A934K7G9"/>
<protein>
    <submittedName>
        <fullName evidence="2">Uncharacterized protein</fullName>
    </submittedName>
</protein>
<keyword evidence="3" id="KW-1185">Reference proteome</keyword>
<feature type="compositionally biased region" description="Polar residues" evidence="1">
    <location>
        <begin position="366"/>
        <end position="393"/>
    </location>
</feature>
<proteinExistence type="predicted"/>
<dbReference type="EMBL" id="JAEKNR010000243">
    <property type="protein sequence ID" value="MBJ7601419.1"/>
    <property type="molecule type" value="Genomic_DNA"/>
</dbReference>
<accession>A0A934K7G9</accession>
<organism evidence="2 3">
    <name type="scientific">Candidatus Nephthysia bennettiae</name>
    <dbReference type="NCBI Taxonomy" id="3127016"/>
    <lineage>
        <taxon>Bacteria</taxon>
        <taxon>Bacillati</taxon>
        <taxon>Candidatus Dormiibacterota</taxon>
        <taxon>Candidatus Dormibacteria</taxon>
        <taxon>Candidatus Dormibacterales</taxon>
        <taxon>Candidatus Dormibacteraceae</taxon>
        <taxon>Candidatus Nephthysia</taxon>
    </lineage>
</organism>
<evidence type="ECO:0000256" key="1">
    <source>
        <dbReference type="SAM" id="MobiDB-lite"/>
    </source>
</evidence>
<gene>
    <name evidence="2" type="ORF">JF922_25515</name>
</gene>